<dbReference type="Pfam" id="PF01558">
    <property type="entry name" value="POR"/>
    <property type="match status" value="1"/>
</dbReference>
<accession>A0A1F5T2W0</accession>
<protein>
    <recommendedName>
        <fullName evidence="2">Pyruvate/ketoisovalerate oxidoreductase catalytic domain-containing protein</fullName>
    </recommendedName>
</protein>
<evidence type="ECO:0000313" key="4">
    <source>
        <dbReference type="Proteomes" id="UP000179001"/>
    </source>
</evidence>
<dbReference type="SUPFAM" id="SSF53323">
    <property type="entry name" value="Pyruvate-ferredoxin oxidoreductase, PFOR, domain III"/>
    <property type="match status" value="1"/>
</dbReference>
<dbReference type="PANTHER" id="PTHR43366:SF1">
    <property type="entry name" value="PYRUVATE SYNTHASE SUBUNIT PORC"/>
    <property type="match status" value="1"/>
</dbReference>
<evidence type="ECO:0000313" key="3">
    <source>
        <dbReference type="EMBL" id="OGF33305.1"/>
    </source>
</evidence>
<dbReference type="EMBL" id="MFGJ01000001">
    <property type="protein sequence ID" value="OGF33305.1"/>
    <property type="molecule type" value="Genomic_DNA"/>
</dbReference>
<gene>
    <name evidence="3" type="ORF">A2478_01200</name>
</gene>
<dbReference type="Gene3D" id="3.40.920.10">
    <property type="entry name" value="Pyruvate-ferredoxin oxidoreductase, PFOR, domain III"/>
    <property type="match status" value="1"/>
</dbReference>
<dbReference type="InterPro" id="IPR011894">
    <property type="entry name" value="PorC_KorC"/>
</dbReference>
<proteinExistence type="predicted"/>
<reference evidence="3 4" key="1">
    <citation type="journal article" date="2016" name="Nat. Commun.">
        <title>Thousands of microbial genomes shed light on interconnected biogeochemical processes in an aquifer system.</title>
        <authorList>
            <person name="Anantharaman K."/>
            <person name="Brown C.T."/>
            <person name="Hug L.A."/>
            <person name="Sharon I."/>
            <person name="Castelle C.J."/>
            <person name="Probst A.J."/>
            <person name="Thomas B.C."/>
            <person name="Singh A."/>
            <person name="Wilkins M.J."/>
            <person name="Karaoz U."/>
            <person name="Brodie E.L."/>
            <person name="Williams K.H."/>
            <person name="Hubbard S.S."/>
            <person name="Banfield J.F."/>
        </authorList>
    </citation>
    <scope>NUCLEOTIDE SEQUENCE [LARGE SCALE GENOMIC DNA]</scope>
</reference>
<evidence type="ECO:0000256" key="1">
    <source>
        <dbReference type="ARBA" id="ARBA00023002"/>
    </source>
</evidence>
<dbReference type="AlphaFoldDB" id="A0A1F5T2W0"/>
<dbReference type="InterPro" id="IPR051626">
    <property type="entry name" value="Oxidoreductase_gamma_subunit"/>
</dbReference>
<dbReference type="NCBIfam" id="TIGR02175">
    <property type="entry name" value="PorC_KorC"/>
    <property type="match status" value="1"/>
</dbReference>
<feature type="domain" description="Pyruvate/ketoisovalerate oxidoreductase catalytic" evidence="2">
    <location>
        <begin position="13"/>
        <end position="175"/>
    </location>
</feature>
<evidence type="ECO:0000259" key="2">
    <source>
        <dbReference type="Pfam" id="PF01558"/>
    </source>
</evidence>
<dbReference type="Proteomes" id="UP000179001">
    <property type="component" value="Unassembled WGS sequence"/>
</dbReference>
<sequence length="190" mass="21598">MKKYIQIRIHGRGGQGAVTAANLIAKAAFYEGKFSQAFPNFGVERRGAPVEAFVRISSEPVRIQSQIYQPDFLIVQDPTLLKLVPDVLEGIKKSTVIFVNSEQANWPQLDLLKLYTIPVTDFARQIIGRDITNTGMITAFALITKLIQFESLIKAIKDEFKYKPELISSNIKLMKQIQKYIIENKKIRLK</sequence>
<name>A0A1F5T2W0_9BACT</name>
<comment type="caution">
    <text evidence="3">The sequence shown here is derived from an EMBL/GenBank/DDBJ whole genome shotgun (WGS) entry which is preliminary data.</text>
</comment>
<keyword evidence="1" id="KW-0560">Oxidoreductase</keyword>
<organism evidence="3 4">
    <name type="scientific">Candidatus Falkowbacteria bacterium RIFOXYC2_FULL_36_12</name>
    <dbReference type="NCBI Taxonomy" id="1798002"/>
    <lineage>
        <taxon>Bacteria</taxon>
        <taxon>Candidatus Falkowiibacteriota</taxon>
    </lineage>
</organism>
<dbReference type="InterPro" id="IPR019752">
    <property type="entry name" value="Pyrv/ketoisovalerate_OxRed_cat"/>
</dbReference>
<dbReference type="STRING" id="1798002.A2478_01200"/>
<dbReference type="PANTHER" id="PTHR43366">
    <property type="entry name" value="PYRUVATE SYNTHASE SUBUNIT PORC"/>
    <property type="match status" value="1"/>
</dbReference>
<dbReference type="InterPro" id="IPR002869">
    <property type="entry name" value="Pyrv_flavodox_OxRed_cen"/>
</dbReference>
<dbReference type="GO" id="GO:0016625">
    <property type="term" value="F:oxidoreductase activity, acting on the aldehyde or oxo group of donors, iron-sulfur protein as acceptor"/>
    <property type="evidence" value="ECO:0007669"/>
    <property type="project" value="InterPro"/>
</dbReference>